<dbReference type="STRING" id="402676.B6JVK5"/>
<evidence type="ECO:0000313" key="10">
    <source>
        <dbReference type="Proteomes" id="UP000001744"/>
    </source>
</evidence>
<dbReference type="Gene3D" id="3.30.1060.10">
    <property type="entry name" value="Peptide methionine sulphoxide reductase MsrA"/>
    <property type="match status" value="1"/>
</dbReference>
<dbReference type="OrthoDB" id="77405at2759"/>
<gene>
    <name evidence="9" type="primary">mxr1</name>
    <name evidence="8" type="ORF">SJAG_00419</name>
</gene>
<dbReference type="HAMAP" id="MF_01401">
    <property type="entry name" value="MsrA"/>
    <property type="match status" value="1"/>
</dbReference>
<sequence length="169" mass="19445">MKTAIIAAGCFWGVQEIYLRKFVPPAAILKTTVGYIGGHKPTPSYKEVCTNTTGHAEALKIEYDEKLTSYEKILQFFFAMHDPTQLNRQGGDVGTQYRSAIFTLSDEQNKIAREVMKQVQEKHYPNQPLATVIEPAGQWWNAEDYHQDYLEKNPSGYRCPAHYLRWKIE</sequence>
<evidence type="ECO:0000259" key="7">
    <source>
        <dbReference type="Pfam" id="PF01625"/>
    </source>
</evidence>
<dbReference type="GeneID" id="7049565"/>
<evidence type="ECO:0000256" key="1">
    <source>
        <dbReference type="ARBA" id="ARBA00005591"/>
    </source>
</evidence>
<comment type="catalytic activity">
    <reaction evidence="6">
        <text>[thioredoxin]-disulfide + L-methionine + H2O = L-methionine (S)-S-oxide + [thioredoxin]-dithiol</text>
        <dbReference type="Rhea" id="RHEA:19993"/>
        <dbReference type="Rhea" id="RHEA-COMP:10698"/>
        <dbReference type="Rhea" id="RHEA-COMP:10700"/>
        <dbReference type="ChEBI" id="CHEBI:15377"/>
        <dbReference type="ChEBI" id="CHEBI:29950"/>
        <dbReference type="ChEBI" id="CHEBI:50058"/>
        <dbReference type="ChEBI" id="CHEBI:57844"/>
        <dbReference type="ChEBI" id="CHEBI:58772"/>
        <dbReference type="EC" id="1.8.4.11"/>
    </reaction>
</comment>
<protein>
    <recommendedName>
        <fullName evidence="2">peptide-methionine (S)-S-oxide reductase</fullName>
        <ecNumber evidence="2">1.8.4.11</ecNumber>
    </recommendedName>
    <alternativeName>
        <fullName evidence="4">Peptide-methionine (S)-S-oxide reductase</fullName>
    </alternativeName>
</protein>
<dbReference type="Proteomes" id="UP000001744">
    <property type="component" value="Unassembled WGS sequence"/>
</dbReference>
<organism evidence="8 10">
    <name type="scientific">Schizosaccharomyces japonicus (strain yFS275 / FY16936)</name>
    <name type="common">Fission yeast</name>
    <dbReference type="NCBI Taxonomy" id="402676"/>
    <lineage>
        <taxon>Eukaryota</taxon>
        <taxon>Fungi</taxon>
        <taxon>Dikarya</taxon>
        <taxon>Ascomycota</taxon>
        <taxon>Taphrinomycotina</taxon>
        <taxon>Schizosaccharomycetes</taxon>
        <taxon>Schizosaccharomycetales</taxon>
        <taxon>Schizosaccharomycetaceae</taxon>
        <taxon>Schizosaccharomyces</taxon>
    </lineage>
</organism>
<keyword evidence="3" id="KW-0560">Oxidoreductase</keyword>
<evidence type="ECO:0000256" key="5">
    <source>
        <dbReference type="ARBA" id="ARBA00047806"/>
    </source>
</evidence>
<accession>B6JVK5</accession>
<dbReference type="PANTHER" id="PTHR43774:SF1">
    <property type="entry name" value="PEPTIDE METHIONINE SULFOXIDE REDUCTASE MSRA 2"/>
    <property type="match status" value="1"/>
</dbReference>
<dbReference type="InterPro" id="IPR002569">
    <property type="entry name" value="Met_Sox_Rdtase_MsrA_dom"/>
</dbReference>
<dbReference type="GO" id="GO:0008113">
    <property type="term" value="F:peptide-methionine (S)-S-oxide reductase activity"/>
    <property type="evidence" value="ECO:0007669"/>
    <property type="project" value="UniProtKB-EC"/>
</dbReference>
<evidence type="ECO:0000313" key="9">
    <source>
        <dbReference type="JaponicusDB" id="SJAG_00419"/>
    </source>
</evidence>
<comment type="catalytic activity">
    <reaction evidence="5">
        <text>L-methionyl-[protein] + [thioredoxin]-disulfide + H2O = L-methionyl-(S)-S-oxide-[protein] + [thioredoxin]-dithiol</text>
        <dbReference type="Rhea" id="RHEA:14217"/>
        <dbReference type="Rhea" id="RHEA-COMP:10698"/>
        <dbReference type="Rhea" id="RHEA-COMP:10700"/>
        <dbReference type="Rhea" id="RHEA-COMP:12313"/>
        <dbReference type="Rhea" id="RHEA-COMP:12315"/>
        <dbReference type="ChEBI" id="CHEBI:15377"/>
        <dbReference type="ChEBI" id="CHEBI:16044"/>
        <dbReference type="ChEBI" id="CHEBI:29950"/>
        <dbReference type="ChEBI" id="CHEBI:44120"/>
        <dbReference type="ChEBI" id="CHEBI:50058"/>
        <dbReference type="EC" id="1.8.4.11"/>
    </reaction>
</comment>
<dbReference type="GO" id="GO:0110052">
    <property type="term" value="P:toxic metabolite repair"/>
    <property type="evidence" value="ECO:0007669"/>
    <property type="project" value="EnsemblFungi"/>
</dbReference>
<dbReference type="SUPFAM" id="SSF55068">
    <property type="entry name" value="Peptide methionine sulfoxide reductase"/>
    <property type="match status" value="1"/>
</dbReference>
<feature type="domain" description="Peptide methionine sulphoxide reductase MsrA" evidence="7">
    <location>
        <begin position="3"/>
        <end position="158"/>
    </location>
</feature>
<dbReference type="HOGENOM" id="CLU_031040_10_2_1"/>
<dbReference type="GO" id="GO:0033744">
    <property type="term" value="F:L-methionine:thioredoxin-disulfide S-oxidoreductase activity"/>
    <property type="evidence" value="ECO:0007669"/>
    <property type="project" value="EnsemblFungi"/>
</dbReference>
<dbReference type="AlphaFoldDB" id="B6JVK5"/>
<reference evidence="8 10" key="1">
    <citation type="journal article" date="2011" name="Science">
        <title>Comparative functional genomics of the fission yeasts.</title>
        <authorList>
            <person name="Rhind N."/>
            <person name="Chen Z."/>
            <person name="Yassour M."/>
            <person name="Thompson D.A."/>
            <person name="Haas B.J."/>
            <person name="Habib N."/>
            <person name="Wapinski I."/>
            <person name="Roy S."/>
            <person name="Lin M.F."/>
            <person name="Heiman D.I."/>
            <person name="Young S.K."/>
            <person name="Furuya K."/>
            <person name="Guo Y."/>
            <person name="Pidoux A."/>
            <person name="Chen H.M."/>
            <person name="Robbertse B."/>
            <person name="Goldberg J.M."/>
            <person name="Aoki K."/>
            <person name="Bayne E.H."/>
            <person name="Berlin A.M."/>
            <person name="Desjardins C.A."/>
            <person name="Dobbs E."/>
            <person name="Dukaj L."/>
            <person name="Fan L."/>
            <person name="FitzGerald M.G."/>
            <person name="French C."/>
            <person name="Gujja S."/>
            <person name="Hansen K."/>
            <person name="Keifenheim D."/>
            <person name="Levin J.Z."/>
            <person name="Mosher R.A."/>
            <person name="Mueller C.A."/>
            <person name="Pfiffner J."/>
            <person name="Priest M."/>
            <person name="Russ C."/>
            <person name="Smialowska A."/>
            <person name="Swoboda P."/>
            <person name="Sykes S.M."/>
            <person name="Vaughn M."/>
            <person name="Vengrova S."/>
            <person name="Yoder R."/>
            <person name="Zeng Q."/>
            <person name="Allshire R."/>
            <person name="Baulcombe D."/>
            <person name="Birren B.W."/>
            <person name="Brown W."/>
            <person name="Ekwall K."/>
            <person name="Kellis M."/>
            <person name="Leatherwood J."/>
            <person name="Levin H."/>
            <person name="Margalit H."/>
            <person name="Martienssen R."/>
            <person name="Nieduszynski C.A."/>
            <person name="Spatafora J.W."/>
            <person name="Friedman N."/>
            <person name="Dalgaard J.Z."/>
            <person name="Baumann P."/>
            <person name="Niki H."/>
            <person name="Regev A."/>
            <person name="Nusbaum C."/>
        </authorList>
    </citation>
    <scope>NUCLEOTIDE SEQUENCE [LARGE SCALE GENOMIC DNA]</scope>
    <source>
        <strain evidence="10">yFS275 / FY16936</strain>
    </source>
</reference>
<dbReference type="FunFam" id="3.30.1060.10:FF:000006">
    <property type="entry name" value="Peptide methionine sulfoxide reductase"/>
    <property type="match status" value="1"/>
</dbReference>
<evidence type="ECO:0000256" key="3">
    <source>
        <dbReference type="ARBA" id="ARBA00023002"/>
    </source>
</evidence>
<dbReference type="EC" id="1.8.4.11" evidence="2"/>
<dbReference type="InterPro" id="IPR036509">
    <property type="entry name" value="Met_Sox_Rdtase_MsrA_sf"/>
</dbReference>
<dbReference type="EMBL" id="KE651166">
    <property type="protein sequence ID" value="EEB05406.1"/>
    <property type="molecule type" value="Genomic_DNA"/>
</dbReference>
<dbReference type="PANTHER" id="PTHR43774">
    <property type="entry name" value="PEPTIDE METHIONINE SULFOXIDE REDUCTASE"/>
    <property type="match status" value="1"/>
</dbReference>
<dbReference type="GO" id="GO:0034599">
    <property type="term" value="P:cellular response to oxidative stress"/>
    <property type="evidence" value="ECO:0007669"/>
    <property type="project" value="EnsemblFungi"/>
</dbReference>
<dbReference type="RefSeq" id="XP_002171699.1">
    <property type="nucleotide sequence ID" value="XM_002171663.2"/>
</dbReference>
<dbReference type="NCBIfam" id="TIGR00401">
    <property type="entry name" value="msrA"/>
    <property type="match status" value="1"/>
</dbReference>
<proteinExistence type="inferred from homology"/>
<name>B6JVK5_SCHJY</name>
<dbReference type="eggNOG" id="KOG1635">
    <property type="taxonomic scope" value="Eukaryota"/>
</dbReference>
<dbReference type="JaponicusDB" id="SJAG_00419">
    <property type="gene designation" value="mxr1"/>
</dbReference>
<evidence type="ECO:0000256" key="4">
    <source>
        <dbReference type="ARBA" id="ARBA00030643"/>
    </source>
</evidence>
<keyword evidence="10" id="KW-1185">Reference proteome</keyword>
<evidence type="ECO:0000313" key="8">
    <source>
        <dbReference type="EMBL" id="EEB05406.1"/>
    </source>
</evidence>
<dbReference type="VEuPathDB" id="FungiDB:SJAG_00419"/>
<dbReference type="Pfam" id="PF01625">
    <property type="entry name" value="PMSR"/>
    <property type="match status" value="1"/>
</dbReference>
<dbReference type="OMA" id="LFWESHD"/>
<evidence type="ECO:0000256" key="6">
    <source>
        <dbReference type="ARBA" id="ARBA00048782"/>
    </source>
</evidence>
<evidence type="ECO:0000256" key="2">
    <source>
        <dbReference type="ARBA" id="ARBA00012502"/>
    </source>
</evidence>
<comment type="similarity">
    <text evidence="1">Belongs to the MsrA Met sulfoxide reductase family.</text>
</comment>